<evidence type="ECO:0000313" key="1">
    <source>
        <dbReference type="EMBL" id="SDO41973.1"/>
    </source>
</evidence>
<dbReference type="RefSeq" id="WP_089708386.1">
    <property type="nucleotide sequence ID" value="NZ_FNII01000026.1"/>
</dbReference>
<dbReference type="EMBL" id="FNII01000026">
    <property type="protein sequence ID" value="SDO41973.1"/>
    <property type="molecule type" value="Genomic_DNA"/>
</dbReference>
<dbReference type="AlphaFoldDB" id="A0A1H0JEL8"/>
<accession>A0A1H0JEL8</accession>
<evidence type="ECO:0000313" key="2">
    <source>
        <dbReference type="Proteomes" id="UP000199677"/>
    </source>
</evidence>
<reference evidence="2" key="1">
    <citation type="submission" date="2016-10" db="EMBL/GenBank/DDBJ databases">
        <authorList>
            <person name="Varghese N."/>
            <person name="Submissions S."/>
        </authorList>
    </citation>
    <scope>NUCLEOTIDE SEQUENCE [LARGE SCALE GENOMIC DNA]</scope>
    <source>
        <strain evidence="2">CGMCC 1.6494</strain>
    </source>
</reference>
<organism evidence="1 2">
    <name type="scientific">Vreelandella arcis</name>
    <dbReference type="NCBI Taxonomy" id="416873"/>
    <lineage>
        <taxon>Bacteria</taxon>
        <taxon>Pseudomonadati</taxon>
        <taxon>Pseudomonadota</taxon>
        <taxon>Gammaproteobacteria</taxon>
        <taxon>Oceanospirillales</taxon>
        <taxon>Halomonadaceae</taxon>
        <taxon>Vreelandella</taxon>
    </lineage>
</organism>
<gene>
    <name evidence="1" type="ORF">SAMN04487951_12617</name>
</gene>
<name>A0A1H0JEL8_9GAMM</name>
<proteinExistence type="predicted"/>
<keyword evidence="2" id="KW-1185">Reference proteome</keyword>
<sequence>MIFKTKHQKELESEIRRCEDALLNNGMATKLFASRKLLEFRQVLETDMGGLEGYLDRPDEEKLTYMRMYGPIMEKAKVEENEAEFFAAYLFMLFLNGAGSGYRRTVDKAITAMRKVNSVVG</sequence>
<protein>
    <submittedName>
        <fullName evidence="1">Uncharacterized protein</fullName>
    </submittedName>
</protein>
<dbReference type="Proteomes" id="UP000199677">
    <property type="component" value="Unassembled WGS sequence"/>
</dbReference>